<name>A0AAU9NDQ0_9ASTR</name>
<reference evidence="1 2" key="1">
    <citation type="submission" date="2022-01" db="EMBL/GenBank/DDBJ databases">
        <authorList>
            <person name="Xiong W."/>
            <person name="Schranz E."/>
        </authorList>
    </citation>
    <scope>NUCLEOTIDE SEQUENCE [LARGE SCALE GENOMIC DNA]</scope>
</reference>
<dbReference type="AlphaFoldDB" id="A0AAU9NDQ0"/>
<gene>
    <name evidence="1" type="ORF">LVIROSA_LOCUS21075</name>
</gene>
<dbReference type="Proteomes" id="UP001157418">
    <property type="component" value="Unassembled WGS sequence"/>
</dbReference>
<organism evidence="1 2">
    <name type="scientific">Lactuca virosa</name>
    <dbReference type="NCBI Taxonomy" id="75947"/>
    <lineage>
        <taxon>Eukaryota</taxon>
        <taxon>Viridiplantae</taxon>
        <taxon>Streptophyta</taxon>
        <taxon>Embryophyta</taxon>
        <taxon>Tracheophyta</taxon>
        <taxon>Spermatophyta</taxon>
        <taxon>Magnoliopsida</taxon>
        <taxon>eudicotyledons</taxon>
        <taxon>Gunneridae</taxon>
        <taxon>Pentapetalae</taxon>
        <taxon>asterids</taxon>
        <taxon>campanulids</taxon>
        <taxon>Asterales</taxon>
        <taxon>Asteraceae</taxon>
        <taxon>Cichorioideae</taxon>
        <taxon>Cichorieae</taxon>
        <taxon>Lactucinae</taxon>
        <taxon>Lactuca</taxon>
    </lineage>
</organism>
<proteinExistence type="predicted"/>
<evidence type="ECO:0008006" key="3">
    <source>
        <dbReference type="Google" id="ProtNLM"/>
    </source>
</evidence>
<protein>
    <recommendedName>
        <fullName evidence="3">Secreted protein</fullName>
    </recommendedName>
</protein>
<evidence type="ECO:0000313" key="1">
    <source>
        <dbReference type="EMBL" id="CAH1434563.1"/>
    </source>
</evidence>
<sequence>MSYLYYVMLTSSFLCSLQLENLHYSLENEGIMSSLQVPVVFPSVQRKQGGFHAVPTINGCLTNAKGVKSGMWAFRGFNTH</sequence>
<dbReference type="EMBL" id="CAKMRJ010003691">
    <property type="protein sequence ID" value="CAH1434563.1"/>
    <property type="molecule type" value="Genomic_DNA"/>
</dbReference>
<accession>A0AAU9NDQ0</accession>
<keyword evidence="2" id="KW-1185">Reference proteome</keyword>
<comment type="caution">
    <text evidence="1">The sequence shown here is derived from an EMBL/GenBank/DDBJ whole genome shotgun (WGS) entry which is preliminary data.</text>
</comment>
<evidence type="ECO:0000313" key="2">
    <source>
        <dbReference type="Proteomes" id="UP001157418"/>
    </source>
</evidence>